<dbReference type="GeneID" id="99685709"/>
<reference evidence="1 2" key="1">
    <citation type="submission" date="2019-03" db="EMBL/GenBank/DDBJ databases">
        <title>Genomic Encyclopedia of Type Strains, Phase IV (KMG-IV): sequencing the most valuable type-strain genomes for metagenomic binning, comparative biology and taxonomic classification.</title>
        <authorList>
            <person name="Goeker M."/>
        </authorList>
    </citation>
    <scope>NUCLEOTIDE SEQUENCE [LARGE SCALE GENOMIC DNA]</scope>
    <source>
        <strain evidence="1 2">DSM 1709</strain>
    </source>
</reference>
<comment type="caution">
    <text evidence="1">The sequence shown here is derived from an EMBL/GenBank/DDBJ whole genome shotgun (WGS) entry which is preliminary data.</text>
</comment>
<name>A0A4R2MFW7_RUBGE</name>
<dbReference type="AlphaFoldDB" id="A0A4R2MFW7"/>
<proteinExistence type="predicted"/>
<dbReference type="OrthoDB" id="9151988at2"/>
<protein>
    <submittedName>
        <fullName evidence="1">Uncharacterized protein</fullName>
    </submittedName>
</protein>
<dbReference type="Proteomes" id="UP000295106">
    <property type="component" value="Unassembled WGS sequence"/>
</dbReference>
<dbReference type="EMBL" id="SLXD01000004">
    <property type="protein sequence ID" value="TCP03424.1"/>
    <property type="molecule type" value="Genomic_DNA"/>
</dbReference>
<evidence type="ECO:0000313" key="2">
    <source>
        <dbReference type="Proteomes" id="UP000295106"/>
    </source>
</evidence>
<gene>
    <name evidence="1" type="ORF">EV684_104145</name>
</gene>
<organism evidence="1 2">
    <name type="scientific">Rubrivivax gelatinosus</name>
    <name type="common">Rhodocyclus gelatinosus</name>
    <name type="synonym">Rhodopseudomonas gelatinosa</name>
    <dbReference type="NCBI Taxonomy" id="28068"/>
    <lineage>
        <taxon>Bacteria</taxon>
        <taxon>Pseudomonadati</taxon>
        <taxon>Pseudomonadota</taxon>
        <taxon>Betaproteobacteria</taxon>
        <taxon>Burkholderiales</taxon>
        <taxon>Sphaerotilaceae</taxon>
        <taxon>Rubrivivax</taxon>
    </lineage>
</organism>
<sequence length="132" mass="14704">MTTRQAIAEGLISCRNILLGDRTNEHVLPCLEKVLADLDSITVSSTRKIVECCAAEAVDQIKGANFVSAGRILNLIHNLPLNQASEQRWDVDYFLSIELPTFLEHFEEIKSARLIALFVCKQIACQYLPDGS</sequence>
<evidence type="ECO:0000313" key="1">
    <source>
        <dbReference type="EMBL" id="TCP03424.1"/>
    </source>
</evidence>
<dbReference type="RefSeq" id="WP_132645966.1">
    <property type="nucleotide sequence ID" value="NZ_CP181386.1"/>
</dbReference>
<accession>A0A4R2MFW7</accession>